<reference evidence="1" key="1">
    <citation type="journal article" date="2020" name="Phytopathology">
        <title>Genome sequence of the chestnut blight fungus Cryphonectria parasitica EP155: A fundamental resource for an archetypical invasive plant pathogen.</title>
        <authorList>
            <person name="Crouch J.A."/>
            <person name="Dawe A."/>
            <person name="Aerts A."/>
            <person name="Barry K."/>
            <person name="Churchill A.C.L."/>
            <person name="Grimwood J."/>
            <person name="Hillman B."/>
            <person name="Milgroom M.G."/>
            <person name="Pangilinan J."/>
            <person name="Smith M."/>
            <person name="Salamov A."/>
            <person name="Schmutz J."/>
            <person name="Yadav J."/>
            <person name="Grigoriev I.V."/>
            <person name="Nuss D."/>
        </authorList>
    </citation>
    <scope>NUCLEOTIDE SEQUENCE</scope>
    <source>
        <strain evidence="1">EP155</strain>
    </source>
</reference>
<name>A0A9P4XZF8_CRYP1</name>
<protein>
    <submittedName>
        <fullName evidence="1">Uncharacterized protein</fullName>
    </submittedName>
</protein>
<keyword evidence="2" id="KW-1185">Reference proteome</keyword>
<comment type="caution">
    <text evidence="1">The sequence shown here is derived from an EMBL/GenBank/DDBJ whole genome shotgun (WGS) entry which is preliminary data.</text>
</comment>
<proteinExistence type="predicted"/>
<dbReference type="AlphaFoldDB" id="A0A9P4XZF8"/>
<organism evidence="1 2">
    <name type="scientific">Cryphonectria parasitica (strain ATCC 38755 / EP155)</name>
    <dbReference type="NCBI Taxonomy" id="660469"/>
    <lineage>
        <taxon>Eukaryota</taxon>
        <taxon>Fungi</taxon>
        <taxon>Dikarya</taxon>
        <taxon>Ascomycota</taxon>
        <taxon>Pezizomycotina</taxon>
        <taxon>Sordariomycetes</taxon>
        <taxon>Sordariomycetidae</taxon>
        <taxon>Diaporthales</taxon>
        <taxon>Cryphonectriaceae</taxon>
        <taxon>Cryphonectria-Endothia species complex</taxon>
        <taxon>Cryphonectria</taxon>
    </lineage>
</organism>
<dbReference type="Proteomes" id="UP000803844">
    <property type="component" value="Unassembled WGS sequence"/>
</dbReference>
<dbReference type="GeneID" id="63836776"/>
<dbReference type="RefSeq" id="XP_040775130.1">
    <property type="nucleotide sequence ID" value="XM_040919647.1"/>
</dbReference>
<evidence type="ECO:0000313" key="2">
    <source>
        <dbReference type="Proteomes" id="UP000803844"/>
    </source>
</evidence>
<dbReference type="EMBL" id="MU032348">
    <property type="protein sequence ID" value="KAF3764169.1"/>
    <property type="molecule type" value="Genomic_DNA"/>
</dbReference>
<gene>
    <name evidence="1" type="ORF">M406DRAFT_322501</name>
</gene>
<sequence length="76" mass="7891">MDDEELGQASAETAEAAVAAAAADESPALVIITRHNILAAPGTDLTTSDRRSLERIFQKLSPTSSTRLKAAHEGGS</sequence>
<evidence type="ECO:0000313" key="1">
    <source>
        <dbReference type="EMBL" id="KAF3764169.1"/>
    </source>
</evidence>
<accession>A0A9P4XZF8</accession>